<dbReference type="RefSeq" id="WP_083051672.1">
    <property type="nucleotide sequence ID" value="NZ_MWQY01000015.1"/>
</dbReference>
<dbReference type="PROSITE" id="PS51755">
    <property type="entry name" value="OMPR_PHOB"/>
    <property type="match status" value="1"/>
</dbReference>
<dbReference type="InterPro" id="IPR001867">
    <property type="entry name" value="OmpR/PhoB-type_DNA-bd"/>
</dbReference>
<dbReference type="CDD" id="cd17574">
    <property type="entry name" value="REC_OmpR"/>
    <property type="match status" value="1"/>
</dbReference>
<dbReference type="InterPro" id="IPR039420">
    <property type="entry name" value="WalR-like"/>
</dbReference>
<dbReference type="FunFam" id="3.40.50.2300:FF:000001">
    <property type="entry name" value="DNA-binding response regulator PhoB"/>
    <property type="match status" value="1"/>
</dbReference>
<feature type="modified residue" description="4-aspartylphosphate" evidence="6">
    <location>
        <position position="53"/>
    </location>
</feature>
<dbReference type="EMBL" id="MWQY01000015">
    <property type="protein sequence ID" value="ORC34148.1"/>
    <property type="molecule type" value="Genomic_DNA"/>
</dbReference>
<keyword evidence="5" id="KW-0804">Transcription</keyword>
<evidence type="ECO:0000313" key="11">
    <source>
        <dbReference type="Proteomes" id="UP000192343"/>
    </source>
</evidence>
<evidence type="ECO:0000256" key="2">
    <source>
        <dbReference type="ARBA" id="ARBA00023012"/>
    </source>
</evidence>
<dbReference type="GO" id="GO:0032993">
    <property type="term" value="C:protein-DNA complex"/>
    <property type="evidence" value="ECO:0007669"/>
    <property type="project" value="TreeGrafter"/>
</dbReference>
<keyword evidence="1 6" id="KW-0597">Phosphoprotein</keyword>
<evidence type="ECO:0008006" key="12">
    <source>
        <dbReference type="Google" id="ProtNLM"/>
    </source>
</evidence>
<feature type="domain" description="Response regulatory" evidence="8">
    <location>
        <begin position="4"/>
        <end position="117"/>
    </location>
</feature>
<evidence type="ECO:0000259" key="9">
    <source>
        <dbReference type="PROSITE" id="PS51755"/>
    </source>
</evidence>
<keyword evidence="4 7" id="KW-0238">DNA-binding</keyword>
<evidence type="ECO:0000256" key="7">
    <source>
        <dbReference type="PROSITE-ProRule" id="PRU01091"/>
    </source>
</evidence>
<feature type="domain" description="OmpR/PhoB-type" evidence="9">
    <location>
        <begin position="127"/>
        <end position="231"/>
    </location>
</feature>
<dbReference type="GO" id="GO:0006355">
    <property type="term" value="P:regulation of DNA-templated transcription"/>
    <property type="evidence" value="ECO:0007669"/>
    <property type="project" value="InterPro"/>
</dbReference>
<name>A0A1Y1RWW2_9SPIO</name>
<keyword evidence="2" id="KW-0902">Two-component regulatory system</keyword>
<dbReference type="PANTHER" id="PTHR48111:SF1">
    <property type="entry name" value="TWO-COMPONENT RESPONSE REGULATOR ORR33"/>
    <property type="match status" value="1"/>
</dbReference>
<dbReference type="InterPro" id="IPR011006">
    <property type="entry name" value="CheY-like_superfamily"/>
</dbReference>
<keyword evidence="3" id="KW-0805">Transcription regulation</keyword>
<dbReference type="SMART" id="SM00862">
    <property type="entry name" value="Trans_reg_C"/>
    <property type="match status" value="1"/>
</dbReference>
<evidence type="ECO:0000259" key="8">
    <source>
        <dbReference type="PROSITE" id="PS50110"/>
    </source>
</evidence>
<dbReference type="PROSITE" id="PS50110">
    <property type="entry name" value="RESPONSE_REGULATORY"/>
    <property type="match status" value="1"/>
</dbReference>
<evidence type="ECO:0000256" key="3">
    <source>
        <dbReference type="ARBA" id="ARBA00023015"/>
    </source>
</evidence>
<evidence type="ECO:0000256" key="1">
    <source>
        <dbReference type="ARBA" id="ARBA00022553"/>
    </source>
</evidence>
<dbReference type="Proteomes" id="UP000192343">
    <property type="component" value="Unassembled WGS sequence"/>
</dbReference>
<dbReference type="OrthoDB" id="341603at2"/>
<organism evidence="10 11">
    <name type="scientific">Marispirochaeta aestuarii</name>
    <dbReference type="NCBI Taxonomy" id="1963862"/>
    <lineage>
        <taxon>Bacteria</taxon>
        <taxon>Pseudomonadati</taxon>
        <taxon>Spirochaetota</taxon>
        <taxon>Spirochaetia</taxon>
        <taxon>Spirochaetales</taxon>
        <taxon>Spirochaetaceae</taxon>
        <taxon>Marispirochaeta</taxon>
    </lineage>
</organism>
<dbReference type="Pfam" id="PF00486">
    <property type="entry name" value="Trans_reg_C"/>
    <property type="match status" value="1"/>
</dbReference>
<dbReference type="SMART" id="SM00448">
    <property type="entry name" value="REC"/>
    <property type="match status" value="1"/>
</dbReference>
<keyword evidence="11" id="KW-1185">Reference proteome</keyword>
<gene>
    <name evidence="10" type="ORF">B4O97_13800</name>
</gene>
<dbReference type="CDD" id="cd00383">
    <property type="entry name" value="trans_reg_C"/>
    <property type="match status" value="1"/>
</dbReference>
<dbReference type="STRING" id="1963862.B4O97_13800"/>
<dbReference type="Gene3D" id="6.10.250.690">
    <property type="match status" value="1"/>
</dbReference>
<comment type="caution">
    <text evidence="10">The sequence shown here is derived from an EMBL/GenBank/DDBJ whole genome shotgun (WGS) entry which is preliminary data.</text>
</comment>
<dbReference type="SUPFAM" id="SSF46894">
    <property type="entry name" value="C-terminal effector domain of the bipartite response regulators"/>
    <property type="match status" value="1"/>
</dbReference>
<reference evidence="10 11" key="1">
    <citation type="submission" date="2017-03" db="EMBL/GenBank/DDBJ databases">
        <title>Draft Genome sequence of Marispirochaeta sp. strain JC444.</title>
        <authorList>
            <person name="Shivani Y."/>
            <person name="Subhash Y."/>
            <person name="Sasikala C."/>
            <person name="Ramana C."/>
        </authorList>
    </citation>
    <scope>NUCLEOTIDE SEQUENCE [LARGE SCALE GENOMIC DNA]</scope>
    <source>
        <strain evidence="10 11">JC444</strain>
    </source>
</reference>
<dbReference type="InterPro" id="IPR036388">
    <property type="entry name" value="WH-like_DNA-bd_sf"/>
</dbReference>
<dbReference type="InterPro" id="IPR016032">
    <property type="entry name" value="Sig_transdc_resp-reg_C-effctor"/>
</dbReference>
<dbReference type="Gene3D" id="1.10.10.10">
    <property type="entry name" value="Winged helix-like DNA-binding domain superfamily/Winged helix DNA-binding domain"/>
    <property type="match status" value="1"/>
</dbReference>
<protein>
    <recommendedName>
        <fullName evidence="12">DNA-binding response regulator</fullName>
    </recommendedName>
</protein>
<evidence type="ECO:0000256" key="6">
    <source>
        <dbReference type="PROSITE-ProRule" id="PRU00169"/>
    </source>
</evidence>
<dbReference type="GO" id="GO:0000976">
    <property type="term" value="F:transcription cis-regulatory region binding"/>
    <property type="evidence" value="ECO:0007669"/>
    <property type="project" value="TreeGrafter"/>
</dbReference>
<sequence>MKARVLVIEDEPEINKLISLYLNHEGIETLSCSTGEEGLAKISAGDVDLAVLDINLPGMDGYEVLQALRKKHNFPVIIVSARTDDADMILGFGYGADDFVTKPFSPRVLAARVRAHLRRKAEYSEQKTEVLFGPFVLDIDARILRKRNAEADSFEQIALSPKETELLINLARNRGKPRNSEELYSSVWGNEYGDIATVAVHIQRLRKKIEDDPSEPRFILTMKGIGYMLSPGGPA</sequence>
<dbReference type="Gene3D" id="3.40.50.2300">
    <property type="match status" value="1"/>
</dbReference>
<dbReference type="PANTHER" id="PTHR48111">
    <property type="entry name" value="REGULATOR OF RPOS"/>
    <property type="match status" value="1"/>
</dbReference>
<dbReference type="InterPro" id="IPR001789">
    <property type="entry name" value="Sig_transdc_resp-reg_receiver"/>
</dbReference>
<dbReference type="SUPFAM" id="SSF52172">
    <property type="entry name" value="CheY-like"/>
    <property type="match status" value="1"/>
</dbReference>
<evidence type="ECO:0000256" key="5">
    <source>
        <dbReference type="ARBA" id="ARBA00023163"/>
    </source>
</evidence>
<dbReference type="AlphaFoldDB" id="A0A1Y1RWW2"/>
<feature type="DNA-binding region" description="OmpR/PhoB-type" evidence="7">
    <location>
        <begin position="127"/>
        <end position="231"/>
    </location>
</feature>
<accession>A0A1Y1RWW2</accession>
<dbReference type="GO" id="GO:0000156">
    <property type="term" value="F:phosphorelay response regulator activity"/>
    <property type="evidence" value="ECO:0007669"/>
    <property type="project" value="TreeGrafter"/>
</dbReference>
<evidence type="ECO:0000313" key="10">
    <source>
        <dbReference type="EMBL" id="ORC34148.1"/>
    </source>
</evidence>
<dbReference type="Pfam" id="PF00072">
    <property type="entry name" value="Response_reg"/>
    <property type="match status" value="1"/>
</dbReference>
<evidence type="ECO:0000256" key="4">
    <source>
        <dbReference type="ARBA" id="ARBA00023125"/>
    </source>
</evidence>
<dbReference type="GO" id="GO:0005829">
    <property type="term" value="C:cytosol"/>
    <property type="evidence" value="ECO:0007669"/>
    <property type="project" value="TreeGrafter"/>
</dbReference>
<proteinExistence type="predicted"/>